<dbReference type="GO" id="GO:0000462">
    <property type="term" value="P:maturation of SSU-rRNA from tricistronic rRNA transcript (SSU-rRNA, 5.8S rRNA, LSU-rRNA)"/>
    <property type="evidence" value="ECO:0007669"/>
    <property type="project" value="TreeGrafter"/>
</dbReference>
<dbReference type="Pfam" id="PF24477">
    <property type="entry name" value="ARM_At3g06530"/>
    <property type="match status" value="1"/>
</dbReference>
<accession>A0AAX6H450</accession>
<reference evidence="8" key="2">
    <citation type="submission" date="2023-04" db="EMBL/GenBank/DDBJ databases">
        <authorList>
            <person name="Bruccoleri R.E."/>
            <person name="Oakeley E.J."/>
            <person name="Faust A.-M."/>
            <person name="Dessus-Babus S."/>
            <person name="Altorfer M."/>
            <person name="Burckhardt D."/>
            <person name="Oertli M."/>
            <person name="Naumann U."/>
            <person name="Petersen F."/>
            <person name="Wong J."/>
        </authorList>
    </citation>
    <scope>NUCLEOTIDE SEQUENCE</scope>
    <source>
        <strain evidence="8">GSM-AAB239-AS_SAM_17_03QT</strain>
        <tissue evidence="8">Leaf</tissue>
    </source>
</reference>
<dbReference type="GO" id="GO:0030686">
    <property type="term" value="C:90S preribosome"/>
    <property type="evidence" value="ECO:0007669"/>
    <property type="project" value="TreeGrafter"/>
</dbReference>
<dbReference type="Pfam" id="PF23243">
    <property type="entry name" value="HEAT_HEATR1"/>
    <property type="match status" value="1"/>
</dbReference>
<dbReference type="SMART" id="SM01036">
    <property type="entry name" value="BP28CT"/>
    <property type="match status" value="1"/>
</dbReference>
<evidence type="ECO:0000256" key="4">
    <source>
        <dbReference type="ARBA" id="ARBA00022552"/>
    </source>
</evidence>
<comment type="similarity">
    <text evidence="2">Belongs to the HEATR1/UTP10 family.</text>
</comment>
<evidence type="ECO:0000256" key="1">
    <source>
        <dbReference type="ARBA" id="ARBA00004604"/>
    </source>
</evidence>
<evidence type="ECO:0000256" key="6">
    <source>
        <dbReference type="ARBA" id="ARBA00023274"/>
    </source>
</evidence>
<dbReference type="Pfam" id="PF12397">
    <property type="entry name" value="U3snoRNP10"/>
    <property type="match status" value="1"/>
</dbReference>
<dbReference type="PANTHER" id="PTHR13457">
    <property type="entry name" value="BAP28"/>
    <property type="match status" value="1"/>
</dbReference>
<dbReference type="InterPro" id="IPR016024">
    <property type="entry name" value="ARM-type_fold"/>
</dbReference>
<evidence type="ECO:0000313" key="8">
    <source>
        <dbReference type="EMBL" id="KAJ6835514.1"/>
    </source>
</evidence>
<dbReference type="Proteomes" id="UP001140949">
    <property type="component" value="Unassembled WGS sequence"/>
</dbReference>
<keyword evidence="3" id="KW-0690">Ribosome biogenesis</keyword>
<keyword evidence="6" id="KW-0687">Ribonucleoprotein</keyword>
<feature type="domain" description="BP28 C-terminal" evidence="7">
    <location>
        <begin position="1861"/>
        <end position="2036"/>
    </location>
</feature>
<dbReference type="Gene3D" id="1.25.10.10">
    <property type="entry name" value="Leucine-rich Repeat Variant"/>
    <property type="match status" value="1"/>
</dbReference>
<evidence type="ECO:0000256" key="5">
    <source>
        <dbReference type="ARBA" id="ARBA00023242"/>
    </source>
</evidence>
<reference evidence="8" key="1">
    <citation type="journal article" date="2023" name="GigaByte">
        <title>Genome assembly of the bearded iris, Iris pallida Lam.</title>
        <authorList>
            <person name="Bruccoleri R.E."/>
            <person name="Oakeley E.J."/>
            <person name="Faust A.M.E."/>
            <person name="Altorfer M."/>
            <person name="Dessus-Babus S."/>
            <person name="Burckhardt D."/>
            <person name="Oertli M."/>
            <person name="Naumann U."/>
            <person name="Petersen F."/>
            <person name="Wong J."/>
        </authorList>
    </citation>
    <scope>NUCLEOTIDE SEQUENCE</scope>
    <source>
        <strain evidence="8">GSM-AAB239-AS_SAM_17_03QT</strain>
    </source>
</reference>
<proteinExistence type="inferred from homology"/>
<gene>
    <name evidence="8" type="ORF">M6B38_332280</name>
</gene>
<keyword evidence="9" id="KW-1185">Reference proteome</keyword>
<dbReference type="SUPFAM" id="SSF48371">
    <property type="entry name" value="ARM repeat"/>
    <property type="match status" value="3"/>
</dbReference>
<comment type="subcellular location">
    <subcellularLocation>
        <location evidence="1">Nucleus</location>
        <location evidence="1">Nucleolus</location>
    </subcellularLocation>
</comment>
<comment type="caution">
    <text evidence="8">The sequence shown here is derived from an EMBL/GenBank/DDBJ whole genome shotgun (WGS) entry which is preliminary data.</text>
</comment>
<dbReference type="Pfam" id="PF08146">
    <property type="entry name" value="BP28CT"/>
    <property type="match status" value="1"/>
</dbReference>
<dbReference type="PANTHER" id="PTHR13457:SF1">
    <property type="entry name" value="HEAT REPEAT-CONTAINING PROTEIN 1"/>
    <property type="match status" value="1"/>
</dbReference>
<name>A0AAX6H450_IRIPA</name>
<dbReference type="EMBL" id="JANAVB010013397">
    <property type="protein sequence ID" value="KAJ6835514.1"/>
    <property type="molecule type" value="Genomic_DNA"/>
</dbReference>
<sequence length="2073" mass="233433">MATSISSQLRAIKSVLKGAEDPVRRPITRPSILFDAKEAADIDLRTILPVAILGLDVLVEVDARFRSYKETLFGEVSLEIDREKLVPEEESKLNRSICSYLRLLAGHLELPASLKTLEYLIRRYHVHVFNMEELVLCALPYHDTPAFVRIVQLLDLGNTKWAFLEGVKTSGAPPPRKVIVRQCIRDKGVLEAICNYALPTKKFQHGRPVVCFCTAVTVEALGSVPKLDTDIVQRVISFVFDSLNPEMGGSHDHKAGALMVVGLLATRATLEAKLIQNLIFFIARVGQQDAKQSSDLPWIRVTIMAIISLVQSQSAQPFSKKTMMMLNEIRDLSGILAGLSREFNIQKFLSLYLETLADSSMSDSSSLQKLITTIETVPSKDLIEKVVSKILAHCMKLSRSMDVSNLHEAGEEARKILGVIDKHYPSEFREAVRRFLKKSKMNLSGDEFISDALHLLFDEGVHMPKEVADSKLWFSLEHPKAEVRKAALTGIATSSILKDIAAHPQKLVNVRSAIVRCLGDDDLSVVEAALSVDGLAKVMDPPCLLGVYRDALFRCIELINKSTSPQACDVAVLCLQRMVVDIPLHQMDFSKDVATIIFPLLLVLPKTWRMNLKALEIVNQVQWPFYACSLIECNPTKFEQMKSLELSEVTSINMKTIAALAETFVRNPQEHIQWLVECCKHSELAKRLFLFVMLQASVVVNEGSGSILKFYQACSPFLRNEWHEMESRDGVILAEELNMDKFDKSCIGLVDQLLSGNAEKLNIKINICIFWCILKACAGSVNCNNSEDSSELALVLDELFVFFTTSPSKKIFRKHQHFLVKNCIRDPLPFLSKYFSEEGFPVEVQVESLVSLSTLSSMYSSSERSSMNENNCLQLLMGFPSLLIPLSTENKDVRTAAVNCIEGIYNLWQNFDVLRFKNGNDNIFSRCLSTPIFGNFLESIVSQKKLISSDINFLPSLLMSMLSPSGHCLLVSESINKRFDKPSKDAILFFILSSMLKFSSHGKLEVLTLFKGLGNTILLVDGVKSFLFELLERRNGYYLGLDKSQQELSRTEIEILCLLLEVCVPPSTSADADIHCCLMKSLSVDGSSSDDPAVIRPCVTVLQNLTCDFYDCLEIDKQDELFGRLVMLFRNANGEIRDAARETLLRINISCSTIIRHFELILANSHTGSSKRLKREKPLTHRRITPYEDLNNRGAATVFCLGSLLDILLLKKHIEKRDSLVQPLLQVLGKIHTKEWVLGLVKLGDPNMEASSDIPQSITNGLYHAKQTILLVLKEITDTLSLQHPLKVGIYNESNINLLVECARSTEDVAIRNHVFLLLTSIARVSPAWLSEHIVDIFSAIGESAVKQIDSHSQHIMEDLISKLIPCWVSEIKSIGKLFQIFIKSLSDVAEHRRLTIMVYLLRSLGEKDSLGVLIFHLIHSLMIRSYKSYSNSERSTCDILSSSSIIHGEWEYIFAVQLSNQYSSKIWLPSLVKLLQELNGQSGQEEMFLVQHLAVQFILQKLQDTELLFELESGQDTNFLQITLGALMEQVVILLQFASGRSKQHNLSREVIKGLKKSSNIVLKTITMWMLPSVYFKCITQLLENADGNVKKKALELLCETIKEHGFVQKKQKEKMKRRPKFVAFQLDHLDESDTSSFNELCLKVVQLIDTVVDSHIRVKLAALSSLDVLSKVFTSDNLVFTTCLECVLKYIGSTDLDISSCCFRTMGSLVSVLGSKALPQLPHIMKAMLERAHEISECPIGNSKYRHKTFDGDSSYRVPLLLSVLTVLEAVIANLGKFMSPYIGDILDLIILHQDYVLESDSKIKVGAATVRRLLTEKIPVRLLLSPLLKIYSNALKCGEFSLCLVFEMLASMVSAMDRASIGSYHVKIYQQCLVALDIRRQTPNSVKDINMVEQSVICAIISLTMKLTETMFRPLFVLTLEWSETKFEEIESSKSRSLDRSISFYKLVNKLIEQHRSLFVPYFKYLIDSCVRYLSEDQVADSISSTPKKKKAKVVDGITSSKARIVLSPNQWHLRALILKSLYKCFVYDTKDQKFLDASNFQASALETYRLPTYRQSSSSKRDVFRYTHS</sequence>
<dbReference type="InterPro" id="IPR022125">
    <property type="entry name" value="U3snoRNP10_N"/>
</dbReference>
<evidence type="ECO:0000256" key="3">
    <source>
        <dbReference type="ARBA" id="ARBA00022517"/>
    </source>
</evidence>
<dbReference type="InterPro" id="IPR012954">
    <property type="entry name" value="BP28_C_dom"/>
</dbReference>
<evidence type="ECO:0000313" key="9">
    <source>
        <dbReference type="Proteomes" id="UP001140949"/>
    </source>
</evidence>
<dbReference type="GO" id="GO:0045943">
    <property type="term" value="P:positive regulation of transcription by RNA polymerase I"/>
    <property type="evidence" value="ECO:0007669"/>
    <property type="project" value="TreeGrafter"/>
</dbReference>
<dbReference type="GO" id="GO:0032040">
    <property type="term" value="C:small-subunit processome"/>
    <property type="evidence" value="ECO:0007669"/>
    <property type="project" value="TreeGrafter"/>
</dbReference>
<keyword evidence="5" id="KW-0539">Nucleus</keyword>
<dbReference type="InterPro" id="IPR056473">
    <property type="entry name" value="HEAT_Utp10/HEAT1"/>
</dbReference>
<dbReference type="GO" id="GO:0034455">
    <property type="term" value="C:t-UTP complex"/>
    <property type="evidence" value="ECO:0007669"/>
    <property type="project" value="TreeGrafter"/>
</dbReference>
<organism evidence="8 9">
    <name type="scientific">Iris pallida</name>
    <name type="common">Sweet iris</name>
    <dbReference type="NCBI Taxonomy" id="29817"/>
    <lineage>
        <taxon>Eukaryota</taxon>
        <taxon>Viridiplantae</taxon>
        <taxon>Streptophyta</taxon>
        <taxon>Embryophyta</taxon>
        <taxon>Tracheophyta</taxon>
        <taxon>Spermatophyta</taxon>
        <taxon>Magnoliopsida</taxon>
        <taxon>Liliopsida</taxon>
        <taxon>Asparagales</taxon>
        <taxon>Iridaceae</taxon>
        <taxon>Iridoideae</taxon>
        <taxon>Irideae</taxon>
        <taxon>Iris</taxon>
    </lineage>
</organism>
<keyword evidence="4" id="KW-0698">rRNA processing</keyword>
<protein>
    <recommendedName>
        <fullName evidence="7">BP28 C-terminal domain-containing protein</fullName>
    </recommendedName>
</protein>
<evidence type="ECO:0000256" key="2">
    <source>
        <dbReference type="ARBA" id="ARBA00010559"/>
    </source>
</evidence>
<dbReference type="InterPro" id="IPR040191">
    <property type="entry name" value="UTP10"/>
</dbReference>
<evidence type="ECO:0000259" key="7">
    <source>
        <dbReference type="SMART" id="SM01036"/>
    </source>
</evidence>
<dbReference type="InterPro" id="IPR056384">
    <property type="entry name" value="ARM_At3g06530"/>
</dbReference>
<dbReference type="InterPro" id="IPR011989">
    <property type="entry name" value="ARM-like"/>
</dbReference>
<dbReference type="GO" id="GO:0030515">
    <property type="term" value="F:snoRNA binding"/>
    <property type="evidence" value="ECO:0007669"/>
    <property type="project" value="TreeGrafter"/>
</dbReference>